<sequence length="377" mass="39987">MKVLLAPDSFKGSLPSRGVCAALKKGIFKVSADIEVTEAPIADGGEGTVDAIITSAGGQKCVECVAGPLGDKVKAYYGILRNGTAVIEMASASGLYLVPKDKRNPLVTTSFGTGELIESALDRGCRKFIVGIGGSATNDGGAGMLQALGARFFDRYGREISCGGGNLDKLVKIDLSKMDKRIYESQFIAASDVNNPLCGENGASAVYGPQKNATPRMVEILDRNLRHYAGVVKDIFNEDLSETAGAGAAGGLGFALIVFLKAKLKNGIDIVMDVTHMEDKVKNSDLIITGEGNTDFQTCFGKAPSGIAKLAKKYDKPVIILSGGLGEGYKNLYSMGATSLFSIENKPMSLKNSMEDTSDLIEDRMEDIMRTIAAFYR</sequence>
<dbReference type="GO" id="GO:0008887">
    <property type="term" value="F:glycerate kinase activity"/>
    <property type="evidence" value="ECO:0007669"/>
    <property type="project" value="UniProtKB-EC"/>
</dbReference>
<evidence type="ECO:0000256" key="1">
    <source>
        <dbReference type="ARBA" id="ARBA00006284"/>
    </source>
</evidence>
<organism evidence="5 6">
    <name type="scientific">Clostridium lapidicellarium</name>
    <dbReference type="NCBI Taxonomy" id="3240931"/>
    <lineage>
        <taxon>Bacteria</taxon>
        <taxon>Bacillati</taxon>
        <taxon>Bacillota</taxon>
        <taxon>Clostridia</taxon>
        <taxon>Eubacteriales</taxon>
        <taxon>Clostridiaceae</taxon>
        <taxon>Clostridium</taxon>
    </lineage>
</organism>
<dbReference type="RefSeq" id="WP_369868824.1">
    <property type="nucleotide sequence ID" value="NZ_JBGFFE010000007.1"/>
</dbReference>
<evidence type="ECO:0000256" key="3">
    <source>
        <dbReference type="ARBA" id="ARBA00022777"/>
    </source>
</evidence>
<dbReference type="EC" id="2.7.1.31" evidence="5"/>
<dbReference type="Proteomes" id="UP001565220">
    <property type="component" value="Unassembled WGS sequence"/>
</dbReference>
<dbReference type="PANTHER" id="PTHR21599:SF0">
    <property type="entry name" value="GLYCERATE KINASE"/>
    <property type="match status" value="1"/>
</dbReference>
<evidence type="ECO:0000313" key="5">
    <source>
        <dbReference type="EMBL" id="MEY8763439.1"/>
    </source>
</evidence>
<dbReference type="InterPro" id="IPR004381">
    <property type="entry name" value="Glycerate_kinase"/>
</dbReference>
<evidence type="ECO:0000256" key="2">
    <source>
        <dbReference type="ARBA" id="ARBA00022679"/>
    </source>
</evidence>
<dbReference type="InterPro" id="IPR018197">
    <property type="entry name" value="Glycerate_kinase_RE-like"/>
</dbReference>
<reference evidence="5 6" key="1">
    <citation type="submission" date="2024-08" db="EMBL/GenBank/DDBJ databases">
        <title>Clostridium lapicellarii sp. nov., and Clostridium renhuaiense sp. nov., two species isolated from the mud in a fermentation cellar used for producing sauce-flavour Chinese liquors.</title>
        <authorList>
            <person name="Yang F."/>
            <person name="Wang H."/>
            <person name="Chen L.Q."/>
            <person name="Zhou N."/>
            <person name="Lu J.J."/>
            <person name="Pu X.X."/>
            <person name="Wan B."/>
            <person name="Wang L."/>
            <person name="Liu S.J."/>
        </authorList>
    </citation>
    <scope>NUCLEOTIDE SEQUENCE [LARGE SCALE GENOMIC DNA]</scope>
    <source>
        <strain evidence="5 6">MT-113</strain>
    </source>
</reference>
<keyword evidence="3 4" id="KW-0418">Kinase</keyword>
<keyword evidence="6" id="KW-1185">Reference proteome</keyword>
<proteinExistence type="inferred from homology"/>
<evidence type="ECO:0000256" key="4">
    <source>
        <dbReference type="PIRNR" id="PIRNR006078"/>
    </source>
</evidence>
<dbReference type="NCBIfam" id="TIGR00045">
    <property type="entry name" value="glycerate kinase"/>
    <property type="match status" value="1"/>
</dbReference>
<dbReference type="Gene3D" id="3.90.1510.10">
    <property type="entry name" value="Glycerate kinase, domain 2"/>
    <property type="match status" value="1"/>
</dbReference>
<dbReference type="Gene3D" id="3.40.50.10350">
    <property type="entry name" value="Glycerate kinase, domain 1"/>
    <property type="match status" value="1"/>
</dbReference>
<accession>A0ABV4DW11</accession>
<dbReference type="PANTHER" id="PTHR21599">
    <property type="entry name" value="GLYCERATE KINASE"/>
    <property type="match status" value="1"/>
</dbReference>
<comment type="caution">
    <text evidence="5">The sequence shown here is derived from an EMBL/GenBank/DDBJ whole genome shotgun (WGS) entry which is preliminary data.</text>
</comment>
<comment type="similarity">
    <text evidence="1 4">Belongs to the glycerate kinase type-1 family.</text>
</comment>
<gene>
    <name evidence="5" type="ORF">AB8S09_07260</name>
</gene>
<dbReference type="EMBL" id="JBGFFE010000007">
    <property type="protein sequence ID" value="MEY8763439.1"/>
    <property type="molecule type" value="Genomic_DNA"/>
</dbReference>
<protein>
    <submittedName>
        <fullName evidence="5">Glycerate kinase</fullName>
        <ecNumber evidence="5">2.7.1.31</ecNumber>
    </submittedName>
</protein>
<dbReference type="PIRSF" id="PIRSF006078">
    <property type="entry name" value="GlxK"/>
    <property type="match status" value="1"/>
</dbReference>
<keyword evidence="2 4" id="KW-0808">Transferase</keyword>
<dbReference type="SUPFAM" id="SSF110738">
    <property type="entry name" value="Glycerate kinase I"/>
    <property type="match status" value="1"/>
</dbReference>
<name>A0ABV4DW11_9CLOT</name>
<dbReference type="Pfam" id="PF02595">
    <property type="entry name" value="Gly_kinase"/>
    <property type="match status" value="1"/>
</dbReference>
<evidence type="ECO:0000313" key="6">
    <source>
        <dbReference type="Proteomes" id="UP001565220"/>
    </source>
</evidence>
<dbReference type="InterPro" id="IPR018193">
    <property type="entry name" value="Glyc_kinase_flavodox-like_fold"/>
</dbReference>
<dbReference type="InterPro" id="IPR036129">
    <property type="entry name" value="Glycerate_kinase_sf"/>
</dbReference>